<dbReference type="EMBL" id="BAAAYK010000038">
    <property type="protein sequence ID" value="GAA3365212.1"/>
    <property type="molecule type" value="Genomic_DNA"/>
</dbReference>
<evidence type="ECO:0000313" key="1">
    <source>
        <dbReference type="EMBL" id="GAA3365212.1"/>
    </source>
</evidence>
<name>A0ABP6S0Z7_9PSEU</name>
<organism evidence="1 2">
    <name type="scientific">Saccharopolyspora gregorii</name>
    <dbReference type="NCBI Taxonomy" id="33914"/>
    <lineage>
        <taxon>Bacteria</taxon>
        <taxon>Bacillati</taxon>
        <taxon>Actinomycetota</taxon>
        <taxon>Actinomycetes</taxon>
        <taxon>Pseudonocardiales</taxon>
        <taxon>Pseudonocardiaceae</taxon>
        <taxon>Saccharopolyspora</taxon>
    </lineage>
</organism>
<accession>A0ABP6S0Z7</accession>
<protein>
    <submittedName>
        <fullName evidence="1">Uncharacterized protein</fullName>
    </submittedName>
</protein>
<proteinExistence type="predicted"/>
<reference evidence="2" key="1">
    <citation type="journal article" date="2019" name="Int. J. Syst. Evol. Microbiol.">
        <title>The Global Catalogue of Microorganisms (GCM) 10K type strain sequencing project: providing services to taxonomists for standard genome sequencing and annotation.</title>
        <authorList>
            <consortium name="The Broad Institute Genomics Platform"/>
            <consortium name="The Broad Institute Genome Sequencing Center for Infectious Disease"/>
            <person name="Wu L."/>
            <person name="Ma J."/>
        </authorList>
    </citation>
    <scope>NUCLEOTIDE SEQUENCE [LARGE SCALE GENOMIC DNA]</scope>
    <source>
        <strain evidence="2">JCM 9687</strain>
    </source>
</reference>
<sequence>MNGHIDPRHKVSARQSFTGATLQIGRASFGGFESSTWHTSHNGPVTCKSRVTGPFCVVRSPDDDPASAGCGRSLAVGPLRNRHVRLVRRG</sequence>
<dbReference type="Proteomes" id="UP001500483">
    <property type="component" value="Unassembled WGS sequence"/>
</dbReference>
<evidence type="ECO:0000313" key="2">
    <source>
        <dbReference type="Proteomes" id="UP001500483"/>
    </source>
</evidence>
<keyword evidence="2" id="KW-1185">Reference proteome</keyword>
<comment type="caution">
    <text evidence="1">The sequence shown here is derived from an EMBL/GenBank/DDBJ whole genome shotgun (WGS) entry which is preliminary data.</text>
</comment>
<gene>
    <name evidence="1" type="ORF">GCM10020366_64230</name>
</gene>